<keyword evidence="1" id="KW-0732">Signal</keyword>
<proteinExistence type="predicted"/>
<protein>
    <submittedName>
        <fullName evidence="3">META domain-containing protein</fullName>
    </submittedName>
</protein>
<dbReference type="Proteomes" id="UP000305939">
    <property type="component" value="Unassembled WGS sequence"/>
</dbReference>
<name>A0A4S3LXL5_9FLAO</name>
<evidence type="ECO:0000259" key="2">
    <source>
        <dbReference type="Pfam" id="PF03724"/>
    </source>
</evidence>
<accession>A0A4S3LXL5</accession>
<reference evidence="3 4" key="1">
    <citation type="submission" date="2019-04" db="EMBL/GenBank/DDBJ databases">
        <title>Draft genome sequence of Robertkochia marina CC-AMO-30D.</title>
        <authorList>
            <person name="Hameed A."/>
            <person name="Lin S.-Y."/>
            <person name="Shahina M."/>
            <person name="Lai W.-A."/>
            <person name="Young C.-C."/>
        </authorList>
    </citation>
    <scope>NUCLEOTIDE SEQUENCE [LARGE SCALE GENOMIC DNA]</scope>
    <source>
        <strain evidence="3 4">CC-AMO-30D</strain>
    </source>
</reference>
<feature type="domain" description="DUF306" evidence="2">
    <location>
        <begin position="35"/>
        <end position="138"/>
    </location>
</feature>
<dbReference type="InterPro" id="IPR005184">
    <property type="entry name" value="DUF306_Meta_HslJ"/>
</dbReference>
<feature type="signal peptide" evidence="1">
    <location>
        <begin position="1"/>
        <end position="21"/>
    </location>
</feature>
<evidence type="ECO:0000256" key="1">
    <source>
        <dbReference type="SAM" id="SignalP"/>
    </source>
</evidence>
<dbReference type="PROSITE" id="PS51257">
    <property type="entry name" value="PROKAR_LIPOPROTEIN"/>
    <property type="match status" value="1"/>
</dbReference>
<gene>
    <name evidence="3" type="ORF">E7Z59_10810</name>
</gene>
<dbReference type="RefSeq" id="WP_136336370.1">
    <property type="nucleotide sequence ID" value="NZ_QXMP01000017.1"/>
</dbReference>
<dbReference type="AlphaFoldDB" id="A0A4S3LXL5"/>
<evidence type="ECO:0000313" key="3">
    <source>
        <dbReference type="EMBL" id="THD66298.1"/>
    </source>
</evidence>
<feature type="chain" id="PRO_5020660217" evidence="1">
    <location>
        <begin position="22"/>
        <end position="144"/>
    </location>
</feature>
<sequence>MRTLSLTTFALCALFVLCSCAGHKSQPISVPDLITWQLNFISGLQMPLDALYPEKPPLIIFNSESMMVHGYNGCNDFSISYQVEGNGLEFSETGKQTRKACPGPGADFFMGQLKAVDSFSVSENRLFLYGKKVPLMRFVKNTEL</sequence>
<dbReference type="OrthoDB" id="880459at2"/>
<dbReference type="EMBL" id="SSMC01000003">
    <property type="protein sequence ID" value="THD66298.1"/>
    <property type="molecule type" value="Genomic_DNA"/>
</dbReference>
<organism evidence="3 4">
    <name type="scientific">Robertkochia marina</name>
    <dbReference type="NCBI Taxonomy" id="1227945"/>
    <lineage>
        <taxon>Bacteria</taxon>
        <taxon>Pseudomonadati</taxon>
        <taxon>Bacteroidota</taxon>
        <taxon>Flavobacteriia</taxon>
        <taxon>Flavobacteriales</taxon>
        <taxon>Flavobacteriaceae</taxon>
        <taxon>Robertkochia</taxon>
    </lineage>
</organism>
<dbReference type="InterPro" id="IPR038670">
    <property type="entry name" value="HslJ-like_sf"/>
</dbReference>
<evidence type="ECO:0000313" key="4">
    <source>
        <dbReference type="Proteomes" id="UP000305939"/>
    </source>
</evidence>
<dbReference type="Gene3D" id="2.40.128.270">
    <property type="match status" value="1"/>
</dbReference>
<dbReference type="Pfam" id="PF03724">
    <property type="entry name" value="META"/>
    <property type="match status" value="1"/>
</dbReference>
<comment type="caution">
    <text evidence="3">The sequence shown here is derived from an EMBL/GenBank/DDBJ whole genome shotgun (WGS) entry which is preliminary data.</text>
</comment>
<keyword evidence="4" id="KW-1185">Reference proteome</keyword>